<dbReference type="InterPro" id="IPR050229">
    <property type="entry name" value="GlpE_sulfurtransferase"/>
</dbReference>
<dbReference type="RefSeq" id="WP_107583380.1">
    <property type="nucleotide sequence ID" value="NZ_PZJJ01000002.1"/>
</dbReference>
<dbReference type="SMART" id="SM00450">
    <property type="entry name" value="RHOD"/>
    <property type="match status" value="1"/>
</dbReference>
<dbReference type="EMBL" id="PZJJ01000002">
    <property type="protein sequence ID" value="PTL40202.1"/>
    <property type="molecule type" value="Genomic_DNA"/>
</dbReference>
<dbReference type="PANTHER" id="PTHR43031:SF17">
    <property type="entry name" value="SULFURTRANSFERASE YTWF-RELATED"/>
    <property type="match status" value="1"/>
</dbReference>
<dbReference type="InterPro" id="IPR036873">
    <property type="entry name" value="Rhodanese-like_dom_sf"/>
</dbReference>
<dbReference type="CDD" id="cd00158">
    <property type="entry name" value="RHOD"/>
    <property type="match status" value="1"/>
</dbReference>
<gene>
    <name evidence="2" type="ORF">C6Y45_02140</name>
</gene>
<evidence type="ECO:0000313" key="3">
    <source>
        <dbReference type="Proteomes" id="UP000240509"/>
    </source>
</evidence>
<name>A0A2T4U9Y8_9BACI</name>
<evidence type="ECO:0000313" key="2">
    <source>
        <dbReference type="EMBL" id="PTL40202.1"/>
    </source>
</evidence>
<sequence length="98" mass="10853">MKIWTADEVNSRLNDSPQMIDVRESEETAQGMIPGAKHIPLGEIPQRLGEIDKNKEVIMICRSGARSERAGEFLEKHGYNVVNMDGGMISWNGKTAAP</sequence>
<dbReference type="PANTHER" id="PTHR43031">
    <property type="entry name" value="FAD-DEPENDENT OXIDOREDUCTASE"/>
    <property type="match status" value="1"/>
</dbReference>
<dbReference type="PROSITE" id="PS50206">
    <property type="entry name" value="RHODANESE_3"/>
    <property type="match status" value="1"/>
</dbReference>
<feature type="domain" description="Rhodanese" evidence="1">
    <location>
        <begin position="13"/>
        <end position="97"/>
    </location>
</feature>
<dbReference type="Gene3D" id="3.40.250.10">
    <property type="entry name" value="Rhodanese-like domain"/>
    <property type="match status" value="1"/>
</dbReference>
<dbReference type="OrthoDB" id="9800872at2"/>
<dbReference type="Pfam" id="PF00581">
    <property type="entry name" value="Rhodanese"/>
    <property type="match status" value="1"/>
</dbReference>
<organism evidence="2 3">
    <name type="scientific">Alkalicoccus saliphilus</name>
    <dbReference type="NCBI Taxonomy" id="200989"/>
    <lineage>
        <taxon>Bacteria</taxon>
        <taxon>Bacillati</taxon>
        <taxon>Bacillota</taxon>
        <taxon>Bacilli</taxon>
        <taxon>Bacillales</taxon>
        <taxon>Bacillaceae</taxon>
        <taxon>Alkalicoccus</taxon>
    </lineage>
</organism>
<proteinExistence type="predicted"/>
<dbReference type="AlphaFoldDB" id="A0A2T4U9Y8"/>
<dbReference type="SUPFAM" id="SSF52821">
    <property type="entry name" value="Rhodanese/Cell cycle control phosphatase"/>
    <property type="match status" value="1"/>
</dbReference>
<reference evidence="2 3" key="1">
    <citation type="submission" date="2018-03" db="EMBL/GenBank/DDBJ databases">
        <title>Alkalicoccus saliphilus sp. nov., isolated from a mineral pool.</title>
        <authorList>
            <person name="Zhao B."/>
        </authorList>
    </citation>
    <scope>NUCLEOTIDE SEQUENCE [LARGE SCALE GENOMIC DNA]</scope>
    <source>
        <strain evidence="2 3">6AG</strain>
    </source>
</reference>
<dbReference type="InterPro" id="IPR001763">
    <property type="entry name" value="Rhodanese-like_dom"/>
</dbReference>
<accession>A0A2T4U9Y8</accession>
<keyword evidence="3" id="KW-1185">Reference proteome</keyword>
<dbReference type="Proteomes" id="UP000240509">
    <property type="component" value="Unassembled WGS sequence"/>
</dbReference>
<comment type="caution">
    <text evidence="2">The sequence shown here is derived from an EMBL/GenBank/DDBJ whole genome shotgun (WGS) entry which is preliminary data.</text>
</comment>
<protein>
    <submittedName>
        <fullName evidence="2">Rhodanese</fullName>
    </submittedName>
</protein>
<evidence type="ECO:0000259" key="1">
    <source>
        <dbReference type="PROSITE" id="PS50206"/>
    </source>
</evidence>